<reference evidence="1" key="1">
    <citation type="submission" date="2020-06" db="EMBL/GenBank/DDBJ databases">
        <authorList>
            <person name="Link T."/>
            <person name="Ehrmann M."/>
        </authorList>
    </citation>
    <scope>NUCLEOTIDE SEQUENCE</scope>
    <source>
        <strain evidence="1">TMW 2.2257</strain>
    </source>
</reference>
<dbReference type="EMBL" id="JACACB010000087">
    <property type="protein sequence ID" value="MCO8299253.1"/>
    <property type="molecule type" value="Genomic_DNA"/>
</dbReference>
<protein>
    <submittedName>
        <fullName evidence="1">Uncharacterized protein</fullName>
    </submittedName>
</protein>
<dbReference type="Proteomes" id="UP001057280">
    <property type="component" value="Unassembled WGS sequence"/>
</dbReference>
<name>A0AB35HTA2_TETHA</name>
<accession>A0AB35HTA2</accession>
<organism evidence="1 2">
    <name type="scientific">Tetragenococcus halophilus</name>
    <name type="common">Pediococcus halophilus</name>
    <dbReference type="NCBI Taxonomy" id="51669"/>
    <lineage>
        <taxon>Bacteria</taxon>
        <taxon>Bacillati</taxon>
        <taxon>Bacillota</taxon>
        <taxon>Bacilli</taxon>
        <taxon>Lactobacillales</taxon>
        <taxon>Enterococcaceae</taxon>
        <taxon>Tetragenococcus</taxon>
    </lineage>
</organism>
<gene>
    <name evidence="1" type="ORF">HXW75_12505</name>
</gene>
<sequence>MESLKKKDADKDNEVQQVFDGIAEKFKFQKGNSKGDDPFHAVKNIEWSDDKEEVEVGFDEEMTDTLNKLERENKKNK</sequence>
<comment type="caution">
    <text evidence="1">The sequence shown here is derived from an EMBL/GenBank/DDBJ whole genome shotgun (WGS) entry which is preliminary data.</text>
</comment>
<proteinExistence type="predicted"/>
<evidence type="ECO:0000313" key="2">
    <source>
        <dbReference type="Proteomes" id="UP001057280"/>
    </source>
</evidence>
<dbReference type="AlphaFoldDB" id="A0AB35HTA2"/>
<reference evidence="1" key="2">
    <citation type="journal article" date="2021" name="BMC Microbiol.">
        <title>The diversity among the species Tetragenococcus halophilus including new isolates from a lupine seed fermentation.</title>
        <authorList>
            <person name="Link T."/>
            <person name="Vogel R.F."/>
            <person name="Ehrmann M.A."/>
        </authorList>
    </citation>
    <scope>NUCLEOTIDE SEQUENCE</scope>
    <source>
        <strain evidence="1">TMW 2.2257</strain>
    </source>
</reference>
<evidence type="ECO:0000313" key="1">
    <source>
        <dbReference type="EMBL" id="MCO8299253.1"/>
    </source>
</evidence>